<dbReference type="PANTHER" id="PTHR19143">
    <property type="entry name" value="FIBRINOGEN/TENASCIN/ANGIOPOEITIN"/>
    <property type="match status" value="1"/>
</dbReference>
<feature type="compositionally biased region" description="Basic and acidic residues" evidence="1">
    <location>
        <begin position="184"/>
        <end position="193"/>
    </location>
</feature>
<dbReference type="PANTHER" id="PTHR19143:SF459">
    <property type="entry name" value="FIBRINOGEN C-TERMINAL DOMAIN-CONTAINING PROTEIN"/>
    <property type="match status" value="1"/>
</dbReference>
<sequence length="206" mass="24383">MTDGGGWTRRVDGSVDFDLYWEDFKDGFGSPDNELWLGNEKLFTLTNQRRYQLRNDFVNRYGAPYYAKYDFFRIQNEASNYRLKVETYSDGDAGDSLTRYHNNEDFSTRDEDNDDYSYYHIAADSDYGAWWSMRSPVILVIRRCPSSVVVETSISETETKTETRGCRDRDRDQDRNSRTRPRPTRSETETKTETDCTVQLYEYFFT</sequence>
<protein>
    <submittedName>
        <fullName evidence="3">Ficolin-2</fullName>
    </submittedName>
</protein>
<evidence type="ECO:0000256" key="1">
    <source>
        <dbReference type="SAM" id="MobiDB-lite"/>
    </source>
</evidence>
<dbReference type="SUPFAM" id="SSF56496">
    <property type="entry name" value="Fibrinogen C-terminal domain-like"/>
    <property type="match status" value="1"/>
</dbReference>
<dbReference type="InterPro" id="IPR014716">
    <property type="entry name" value="Fibrinogen_a/b/g_C_1"/>
</dbReference>
<feature type="region of interest" description="Disordered" evidence="1">
    <location>
        <begin position="152"/>
        <end position="193"/>
    </location>
</feature>
<dbReference type="AlphaFoldDB" id="A0A9Q1BWB8"/>
<dbReference type="Gene3D" id="3.90.215.10">
    <property type="entry name" value="Gamma Fibrinogen, chain A, domain 1"/>
    <property type="match status" value="1"/>
</dbReference>
<name>A0A9Q1BWB8_HOLLE</name>
<gene>
    <name evidence="3" type="ORF">HOLleu_24085</name>
</gene>
<dbReference type="OrthoDB" id="7735550at2759"/>
<feature type="domain" description="Fibrinogen C-terminal" evidence="2">
    <location>
        <begin position="1"/>
        <end position="131"/>
    </location>
</feature>
<evidence type="ECO:0000313" key="4">
    <source>
        <dbReference type="Proteomes" id="UP001152320"/>
    </source>
</evidence>
<organism evidence="3 4">
    <name type="scientific">Holothuria leucospilota</name>
    <name type="common">Black long sea cucumber</name>
    <name type="synonym">Mertensiothuria leucospilota</name>
    <dbReference type="NCBI Taxonomy" id="206669"/>
    <lineage>
        <taxon>Eukaryota</taxon>
        <taxon>Metazoa</taxon>
        <taxon>Echinodermata</taxon>
        <taxon>Eleutherozoa</taxon>
        <taxon>Echinozoa</taxon>
        <taxon>Holothuroidea</taxon>
        <taxon>Aspidochirotacea</taxon>
        <taxon>Aspidochirotida</taxon>
        <taxon>Holothuriidae</taxon>
        <taxon>Holothuria</taxon>
    </lineage>
</organism>
<dbReference type="InterPro" id="IPR002181">
    <property type="entry name" value="Fibrinogen_a/b/g_C_dom"/>
</dbReference>
<dbReference type="InterPro" id="IPR036056">
    <property type="entry name" value="Fibrinogen-like_C"/>
</dbReference>
<dbReference type="Pfam" id="PF00147">
    <property type="entry name" value="Fibrinogen_C"/>
    <property type="match status" value="1"/>
</dbReference>
<evidence type="ECO:0000313" key="3">
    <source>
        <dbReference type="EMBL" id="KAJ8033741.1"/>
    </source>
</evidence>
<dbReference type="Proteomes" id="UP001152320">
    <property type="component" value="Chromosome 11"/>
</dbReference>
<dbReference type="SMART" id="SM00186">
    <property type="entry name" value="FBG"/>
    <property type="match status" value="1"/>
</dbReference>
<dbReference type="GO" id="GO:0005615">
    <property type="term" value="C:extracellular space"/>
    <property type="evidence" value="ECO:0007669"/>
    <property type="project" value="TreeGrafter"/>
</dbReference>
<reference evidence="3" key="1">
    <citation type="submission" date="2021-10" db="EMBL/GenBank/DDBJ databases">
        <title>Tropical sea cucumber genome reveals ecological adaptation and Cuvierian tubules defense mechanism.</title>
        <authorList>
            <person name="Chen T."/>
        </authorList>
    </citation>
    <scope>NUCLEOTIDE SEQUENCE</scope>
    <source>
        <strain evidence="3">Nanhai2018</strain>
        <tissue evidence="3">Muscle</tissue>
    </source>
</reference>
<feature type="compositionally biased region" description="Basic and acidic residues" evidence="1">
    <location>
        <begin position="157"/>
        <end position="177"/>
    </location>
</feature>
<accession>A0A9Q1BWB8</accession>
<evidence type="ECO:0000259" key="2">
    <source>
        <dbReference type="PROSITE" id="PS51406"/>
    </source>
</evidence>
<dbReference type="PROSITE" id="PS51406">
    <property type="entry name" value="FIBRINOGEN_C_2"/>
    <property type="match status" value="1"/>
</dbReference>
<dbReference type="Gene3D" id="4.10.530.10">
    <property type="entry name" value="Gamma-fibrinogen Carboxyl Terminal Fragment, domain 2"/>
    <property type="match status" value="1"/>
</dbReference>
<comment type="caution">
    <text evidence="3">The sequence shown here is derived from an EMBL/GenBank/DDBJ whole genome shotgun (WGS) entry which is preliminary data.</text>
</comment>
<keyword evidence="4" id="KW-1185">Reference proteome</keyword>
<dbReference type="EMBL" id="JAIZAY010000011">
    <property type="protein sequence ID" value="KAJ8033741.1"/>
    <property type="molecule type" value="Genomic_DNA"/>
</dbReference>
<proteinExistence type="predicted"/>
<dbReference type="InterPro" id="IPR050373">
    <property type="entry name" value="Fibrinogen_C-term_domain"/>
</dbReference>